<dbReference type="InterPro" id="IPR001313">
    <property type="entry name" value="Pumilio_RNA-bd_rpt"/>
</dbReference>
<reference evidence="13 14" key="1">
    <citation type="journal article" date="2022" name="bioRxiv">
        <title>Genomics of Preaxostyla Flagellates Illuminates Evolutionary Transitions and the Path Towards Mitochondrial Loss.</title>
        <authorList>
            <person name="Novak L.V.F."/>
            <person name="Treitli S.C."/>
            <person name="Pyrih J."/>
            <person name="Halakuc P."/>
            <person name="Pipaliya S.V."/>
            <person name="Vacek V."/>
            <person name="Brzon O."/>
            <person name="Soukal P."/>
            <person name="Eme L."/>
            <person name="Dacks J.B."/>
            <person name="Karnkowska A."/>
            <person name="Elias M."/>
            <person name="Hampl V."/>
        </authorList>
    </citation>
    <scope>NUCLEOTIDE SEQUENCE [LARGE SCALE GENOMIC DNA]</scope>
    <source>
        <strain evidence="13">NAU3</strain>
        <tissue evidence="13">Gut</tissue>
    </source>
</reference>
<feature type="domain" description="PUM-HD" evidence="12">
    <location>
        <begin position="255"/>
        <end position="669"/>
    </location>
</feature>
<evidence type="ECO:0000256" key="8">
    <source>
        <dbReference type="ARBA" id="ARBA00022833"/>
    </source>
</evidence>
<dbReference type="InterPro" id="IPR033133">
    <property type="entry name" value="PUM-HD"/>
</dbReference>
<dbReference type="PANTHER" id="PTHR42994">
    <property type="entry name" value="PEPTIDASE T"/>
    <property type="match status" value="1"/>
</dbReference>
<dbReference type="EC" id="3.4.11.4" evidence="13"/>
<evidence type="ECO:0000256" key="4">
    <source>
        <dbReference type="ARBA" id="ARBA00022670"/>
    </source>
</evidence>
<feature type="region of interest" description="Disordered" evidence="11">
    <location>
        <begin position="769"/>
        <end position="901"/>
    </location>
</feature>
<dbReference type="InterPro" id="IPR010161">
    <property type="entry name" value="Peptidase_M20B"/>
</dbReference>
<feature type="region of interest" description="Disordered" evidence="11">
    <location>
        <begin position="1"/>
        <end position="88"/>
    </location>
</feature>
<evidence type="ECO:0000256" key="2">
    <source>
        <dbReference type="ARBA" id="ARBA00006247"/>
    </source>
</evidence>
<dbReference type="InterPro" id="IPR001261">
    <property type="entry name" value="ArgE/DapE_CS"/>
</dbReference>
<keyword evidence="14" id="KW-1185">Reference proteome</keyword>
<dbReference type="EMBL" id="JARBJD010000063">
    <property type="protein sequence ID" value="KAK2955747.1"/>
    <property type="molecule type" value="Genomic_DNA"/>
</dbReference>
<evidence type="ECO:0000256" key="7">
    <source>
        <dbReference type="ARBA" id="ARBA00022801"/>
    </source>
</evidence>
<evidence type="ECO:0000256" key="6">
    <source>
        <dbReference type="ARBA" id="ARBA00022737"/>
    </source>
</evidence>
<dbReference type="InterPro" id="IPR011650">
    <property type="entry name" value="Peptidase_M20_dimer"/>
</dbReference>
<comment type="similarity">
    <text evidence="2">Belongs to the peptidase M20A family.</text>
</comment>
<dbReference type="InterPro" id="IPR011989">
    <property type="entry name" value="ARM-like"/>
</dbReference>
<dbReference type="GO" id="GO:0045148">
    <property type="term" value="F:tripeptide aminopeptidase activity"/>
    <property type="evidence" value="ECO:0007669"/>
    <property type="project" value="UniProtKB-EC"/>
</dbReference>
<dbReference type="NCBIfam" id="NF003976">
    <property type="entry name" value="PRK05469.1"/>
    <property type="match status" value="1"/>
</dbReference>
<name>A0ABQ9XW92_9EUKA</name>
<dbReference type="PROSITE" id="PS00759">
    <property type="entry name" value="ARGE_DAPE_CPG2_2"/>
    <property type="match status" value="1"/>
</dbReference>
<evidence type="ECO:0000256" key="1">
    <source>
        <dbReference type="ARBA" id="ARBA00001947"/>
    </source>
</evidence>
<dbReference type="PANTHER" id="PTHR42994:SF1">
    <property type="entry name" value="PEPTIDASE T"/>
    <property type="match status" value="1"/>
</dbReference>
<dbReference type="SUPFAM" id="SSF53187">
    <property type="entry name" value="Zn-dependent exopeptidases"/>
    <property type="match status" value="1"/>
</dbReference>
<dbReference type="PROSITE" id="PS50302">
    <property type="entry name" value="PUM"/>
    <property type="match status" value="6"/>
</dbReference>
<keyword evidence="8" id="KW-0862">Zinc</keyword>
<dbReference type="Pfam" id="PF07687">
    <property type="entry name" value="M20_dimer"/>
    <property type="match status" value="1"/>
</dbReference>
<dbReference type="Pfam" id="PF00806">
    <property type="entry name" value="PUF"/>
    <property type="match status" value="8"/>
</dbReference>
<evidence type="ECO:0000256" key="9">
    <source>
        <dbReference type="ARBA" id="ARBA00023049"/>
    </source>
</evidence>
<feature type="repeat" description="Pumilio" evidence="10">
    <location>
        <begin position="460"/>
        <end position="495"/>
    </location>
</feature>
<feature type="compositionally biased region" description="Polar residues" evidence="11">
    <location>
        <begin position="792"/>
        <end position="816"/>
    </location>
</feature>
<dbReference type="Gene3D" id="3.30.70.360">
    <property type="match status" value="1"/>
</dbReference>
<evidence type="ECO:0000313" key="13">
    <source>
        <dbReference type="EMBL" id="KAK2955747.1"/>
    </source>
</evidence>
<dbReference type="NCBIfam" id="TIGR01882">
    <property type="entry name" value="peptidase-T"/>
    <property type="match status" value="1"/>
</dbReference>
<evidence type="ECO:0000259" key="12">
    <source>
        <dbReference type="PROSITE" id="PS50303"/>
    </source>
</evidence>
<evidence type="ECO:0000313" key="14">
    <source>
        <dbReference type="Proteomes" id="UP001281761"/>
    </source>
</evidence>
<dbReference type="Gene3D" id="3.40.630.10">
    <property type="entry name" value="Zn peptidases"/>
    <property type="match status" value="1"/>
</dbReference>
<feature type="repeat" description="Pumilio" evidence="10">
    <location>
        <begin position="347"/>
        <end position="386"/>
    </location>
</feature>
<gene>
    <name evidence="13" type="ORF">BLNAU_9283</name>
</gene>
<feature type="compositionally biased region" description="Polar residues" evidence="11">
    <location>
        <begin position="1"/>
        <end position="23"/>
    </location>
</feature>
<protein>
    <submittedName>
        <fullName evidence="13">Peptidase T</fullName>
        <ecNumber evidence="13">3.4.11.4</ecNumber>
    </submittedName>
</protein>
<feature type="repeat" description="Pumilio" evidence="10">
    <location>
        <begin position="517"/>
        <end position="552"/>
    </location>
</feature>
<organism evidence="13 14">
    <name type="scientific">Blattamonas nauphoetae</name>
    <dbReference type="NCBI Taxonomy" id="2049346"/>
    <lineage>
        <taxon>Eukaryota</taxon>
        <taxon>Metamonada</taxon>
        <taxon>Preaxostyla</taxon>
        <taxon>Oxymonadida</taxon>
        <taxon>Blattamonas</taxon>
    </lineage>
</organism>
<accession>A0ABQ9XW92</accession>
<dbReference type="Gene3D" id="1.25.10.10">
    <property type="entry name" value="Leucine-rich Repeat Variant"/>
    <property type="match status" value="1"/>
</dbReference>
<feature type="repeat" description="Pumilio" evidence="10">
    <location>
        <begin position="276"/>
        <end position="311"/>
    </location>
</feature>
<evidence type="ECO:0000256" key="10">
    <source>
        <dbReference type="PROSITE-ProRule" id="PRU00317"/>
    </source>
</evidence>
<feature type="compositionally biased region" description="Low complexity" evidence="11">
    <location>
        <begin position="837"/>
        <end position="866"/>
    </location>
</feature>
<dbReference type="InterPro" id="IPR016024">
    <property type="entry name" value="ARM-type_fold"/>
</dbReference>
<keyword evidence="4" id="KW-0645">Protease</keyword>
<dbReference type="Proteomes" id="UP001281761">
    <property type="component" value="Unassembled WGS sequence"/>
</dbReference>
<dbReference type="SUPFAM" id="SSF48371">
    <property type="entry name" value="ARM repeat"/>
    <property type="match status" value="1"/>
</dbReference>
<keyword evidence="13" id="KW-0031">Aminopeptidase</keyword>
<evidence type="ECO:0000256" key="3">
    <source>
        <dbReference type="ARBA" id="ARBA00009692"/>
    </source>
</evidence>
<dbReference type="InterPro" id="IPR002933">
    <property type="entry name" value="Peptidase_M20"/>
</dbReference>
<keyword evidence="7 13" id="KW-0378">Hydrolase</keyword>
<feature type="repeat" description="Pumilio" evidence="10">
    <location>
        <begin position="601"/>
        <end position="637"/>
    </location>
</feature>
<feature type="compositionally biased region" description="Acidic residues" evidence="11">
    <location>
        <begin position="867"/>
        <end position="876"/>
    </location>
</feature>
<dbReference type="PROSITE" id="PS50303">
    <property type="entry name" value="PUM_HD"/>
    <property type="match status" value="1"/>
</dbReference>
<dbReference type="SUPFAM" id="SSF55031">
    <property type="entry name" value="Bacterial exopeptidase dimerisation domain"/>
    <property type="match status" value="1"/>
</dbReference>
<dbReference type="SMART" id="SM00025">
    <property type="entry name" value="Pumilio"/>
    <property type="match status" value="8"/>
</dbReference>
<dbReference type="InterPro" id="IPR036264">
    <property type="entry name" value="Bact_exopeptidase_dim_dom"/>
</dbReference>
<dbReference type="NCBIfam" id="NF009920">
    <property type="entry name" value="PRK13381.1"/>
    <property type="match status" value="1"/>
</dbReference>
<feature type="compositionally biased region" description="Polar residues" evidence="11">
    <location>
        <begin position="58"/>
        <end position="77"/>
    </location>
</feature>
<dbReference type="Pfam" id="PF01546">
    <property type="entry name" value="Peptidase_M20"/>
    <property type="match status" value="1"/>
</dbReference>
<keyword evidence="9" id="KW-0482">Metalloprotease</keyword>
<comment type="cofactor">
    <cofactor evidence="1">
        <name>Zn(2+)</name>
        <dbReference type="ChEBI" id="CHEBI:29105"/>
    </cofactor>
</comment>
<proteinExistence type="inferred from homology"/>
<sequence length="1590" mass="175709">MSFLSPPQYSPTTLDPQFSTSAPHTHLSPHSTKESSHPGPSPTFRTSFQPSENRHHAPTSSQHKNIQSHSKFTTSYSHPVGKNDEHNLPPVLTTSPLLNHPSTTPNLIVHTNHNSYSSHNIHYEPSKAGIALSTHTDHGISANTIKVTSKSFVPRWKVQEQQASLQQNSTNSLTISNSNALSTNSNHPQPYLPIHPPNMNPLPLPPPTSSILISNPLSNRPSTGLTFSTMHLILDRIRQEAIFSVQRSHGKGGGQGSHSSVPTFPPAGESSIPLNATYGHIVSISQDQIGSRFLQSRLSEATVDEVSHIFAELIDKKSNPIHLMTHCFANYVVQKICELCSDELFQQLLVLLRSHFYTLSFDTFGCRVLQSAIPRMGQEKCTLLTAELYHNCIKAIHHQNANHVLQKSILYASSQANHNLITSLEQHGISSIATHTYGCRVIQRLLETDDRSIHVRLATILFPSFQSLVLDQYGNFVIQHLVQNSDGEIITVSVPTMPGRKETQEVKMGINESVIRSLRGNFFILSKHKFGSNVVEKCLEYSSDSLRRYIVKEIMGSDPSFSQTHNFHQPTLDTILHPSCDELVYSSIPDTPPLFTNPSRPFSTHPLLCLLMDQFGNYVAQRICDVASLDVKERILNQILTVIPPNTLRGRRDLLPRKAQLVEGLDGFSGLSDDQIQQPPQEFIIVRVEKLIRALEREENVKFPEPPRQKLKKERDSAKMAQKMEKTNQEAEISAIHLASQPIEQNRLNENQQQELNPHASLEALVSTDFDFPDPTSVPPLLPPSTLDPSPNNRSSLDFSPVQKPTPTSSMYSSLTPSPPALRHDHSHSMNRRTMDPSPVLSSVSTTPSPSPHFSPRRSISLSSETDNSDSDDNNENDGPAPRHSIVAPPPNSTRPKHHFGRSFLTDVSGLEDSGLVFDLYSEGDHLGDEEDDLISESSHFAPHSSHFAHTSMSSFSFSPSYNSLQPTTHSASFGVFHPGHHNRSVPAHLVIPPSNPTTIPSEPKLTFIESVMPSLGKGLMSVGEIDEMKMTDVRKEKQNGHDFRVQTRRHDTSFPLFLKRQTDHSASLPDFSFSNEESSGLPEQIGMMNLDENLDMFSAPSLSLSSSSLPHSSSDNSFAVSSSLLPSNSPMLPFEMTSHYSDESLNPSLDRVLLSFPPEQSLPEASQHPQSYSFTGLPELSPFGSESDKSEIVDRFIRYCRIDTQSDGSVEKCPSTEKQFDIAKLLASELEQLGIKAEIDTHCFVYATLEGNAPSEAALGLLAHMDVSPDAPSSNISPTIRKNITGEDIVLCDDIVIAGSQLEFYKGQDIITTDGKTLLGADDKAGIAAIMQALTVLVREGDKIKHPTLKICFTPDEEIGAGISHIDLTKFNPKYAYTIDAGRVGEIECETFNAMACTVKFVGVEVHPGSAFDILVSAIRLASEFVEQLPKDQAPETTRGREGYFHPTNISGGTGEASVKLILRDFDEDGLAKREQFVRDLVEAMQKKHPKAKITAIFRHQYKNMFIGLKDLPELVDRPVEAAKRLGVIPIQHPIRGGTDGARLTFMGIPTPNLFGGGENFHSKREFLPIPSLIKSAELILNMLPSFTQ</sequence>
<keyword evidence="6" id="KW-0677">Repeat</keyword>
<evidence type="ECO:0000256" key="5">
    <source>
        <dbReference type="ARBA" id="ARBA00022723"/>
    </source>
</evidence>
<keyword evidence="5" id="KW-0479">Metal-binding</keyword>
<comment type="caution">
    <text evidence="13">The sequence shown here is derived from an EMBL/GenBank/DDBJ whole genome shotgun (WGS) entry which is preliminary data.</text>
</comment>
<dbReference type="PROSITE" id="PS00758">
    <property type="entry name" value="ARGE_DAPE_CPG2_1"/>
    <property type="match status" value="1"/>
</dbReference>
<feature type="region of interest" description="Disordered" evidence="11">
    <location>
        <begin position="246"/>
        <end position="266"/>
    </location>
</feature>
<feature type="repeat" description="Pumilio" evidence="10">
    <location>
        <begin position="423"/>
        <end position="459"/>
    </location>
</feature>
<evidence type="ECO:0000256" key="11">
    <source>
        <dbReference type="SAM" id="MobiDB-lite"/>
    </source>
</evidence>
<comment type="similarity">
    <text evidence="3">Belongs to the peptidase M20B family.</text>
</comment>